<dbReference type="InterPro" id="IPR006086">
    <property type="entry name" value="XPG-I_dom"/>
</dbReference>
<dbReference type="EMBL" id="LUEZ02000077">
    <property type="protein sequence ID" value="RDB19621.1"/>
    <property type="molecule type" value="Genomic_DNA"/>
</dbReference>
<dbReference type="CDD" id="cd09906">
    <property type="entry name" value="H3TH_YEN1"/>
    <property type="match status" value="1"/>
</dbReference>
<dbReference type="InterPro" id="IPR036279">
    <property type="entry name" value="5-3_exonuclease_C_sf"/>
</dbReference>
<dbReference type="PANTHER" id="PTHR11081:SF75">
    <property type="entry name" value="ENDONUCLEASE, PUTATIVE (AFU_ORTHOLOGUE AFUA_3G13260)-RELATED"/>
    <property type="match status" value="1"/>
</dbReference>
<reference evidence="3" key="1">
    <citation type="submission" date="2018-04" db="EMBL/GenBank/DDBJ databases">
        <title>Whole genome sequencing of Hypsizygus marmoreus.</title>
        <authorList>
            <person name="Choi I.-G."/>
            <person name="Min B."/>
            <person name="Kim J.-G."/>
            <person name="Kim S."/>
            <person name="Oh Y.-L."/>
            <person name="Kong W.-S."/>
            <person name="Park H."/>
            <person name="Jeong J."/>
            <person name="Song E.-S."/>
        </authorList>
    </citation>
    <scope>NUCLEOTIDE SEQUENCE [LARGE SCALE GENOMIC DNA]</scope>
    <source>
        <strain evidence="3">51987-8</strain>
    </source>
</reference>
<dbReference type="CDD" id="cd09870">
    <property type="entry name" value="PIN_YEN1"/>
    <property type="match status" value="1"/>
</dbReference>
<dbReference type="SUPFAM" id="SSF47807">
    <property type="entry name" value="5' to 3' exonuclease, C-terminal subdomain"/>
    <property type="match status" value="1"/>
</dbReference>
<dbReference type="PANTHER" id="PTHR11081">
    <property type="entry name" value="FLAP ENDONUCLEASE FAMILY MEMBER"/>
    <property type="match status" value="1"/>
</dbReference>
<feature type="region of interest" description="Disordered" evidence="1">
    <location>
        <begin position="453"/>
        <end position="487"/>
    </location>
</feature>
<comment type="caution">
    <text evidence="3">The sequence shown here is derived from an EMBL/GenBank/DDBJ whole genome shotgun (WGS) entry which is preliminary data.</text>
</comment>
<dbReference type="InParanoid" id="A0A369JBY4"/>
<dbReference type="InterPro" id="IPR037316">
    <property type="entry name" value="Yen1_H3TH"/>
</dbReference>
<organism evidence="3 4">
    <name type="scientific">Hypsizygus marmoreus</name>
    <name type="common">White beech mushroom</name>
    <name type="synonym">Agaricus marmoreus</name>
    <dbReference type="NCBI Taxonomy" id="39966"/>
    <lineage>
        <taxon>Eukaryota</taxon>
        <taxon>Fungi</taxon>
        <taxon>Dikarya</taxon>
        <taxon>Basidiomycota</taxon>
        <taxon>Agaricomycotina</taxon>
        <taxon>Agaricomycetes</taxon>
        <taxon>Agaricomycetidae</taxon>
        <taxon>Agaricales</taxon>
        <taxon>Tricholomatineae</taxon>
        <taxon>Lyophyllaceae</taxon>
        <taxon>Hypsizygus</taxon>
    </lineage>
</organism>
<evidence type="ECO:0000259" key="2">
    <source>
        <dbReference type="SMART" id="SM00484"/>
    </source>
</evidence>
<sequence>MPVSLVFVFDGHARPSLKCDTNVGFMPHWLTSYFREFLEAFGFYIYDAPSEAEAELAELNRNYVIDFVLTSNNDVFVFGATHVIHSPQDKKKADSVEIYVRQPAAMESMFMHAGCFFIAVLVGGDYDTVGLHGCGPAIASGLASTQLAPSLFHAATVFDDDELNCFLVEWRVRLRRELSEDPDGVLKQCHRMLAASIPDSFPDPGILRLYTKPATMSRLGELVPSAHWEKPGNLDITQIIGLLDLRFGWGDDIFNKLLKYVWDGCCIRDLVKSCFLPALSQSYLGLPVIRHITWTAVKIQSTTAPPSYFVEVWLTKAMDAVAAAFEALHLSACHGSYNISTCVWVPAPIIMSAAADKVDKFHMSSRKILITPSVPYVPVCIPNGSMVTPTSALAAHAETVSAASDTSTVSIQDSSAASSSTLPTTNKSMILDLTIEEDLHPRREQLFIDLTTDDDKAGTDPFQNSEVCSNYGKGKQKKPTEVIDLTG</sequence>
<proteinExistence type="predicted"/>
<evidence type="ECO:0000256" key="1">
    <source>
        <dbReference type="SAM" id="MobiDB-lite"/>
    </source>
</evidence>
<dbReference type="GO" id="GO:0006281">
    <property type="term" value="P:DNA repair"/>
    <property type="evidence" value="ECO:0007669"/>
    <property type="project" value="UniProtKB-ARBA"/>
</dbReference>
<name>A0A369JBY4_HYPMA</name>
<keyword evidence="4" id="KW-1185">Reference proteome</keyword>
<dbReference type="InterPro" id="IPR006084">
    <property type="entry name" value="XPG/Rad2"/>
</dbReference>
<protein>
    <submittedName>
        <fullName evidence="3">DNA repair protein rad13</fullName>
    </submittedName>
</protein>
<dbReference type="AlphaFoldDB" id="A0A369JBY4"/>
<dbReference type="Proteomes" id="UP000076154">
    <property type="component" value="Unassembled WGS sequence"/>
</dbReference>
<accession>A0A369JBY4</accession>
<evidence type="ECO:0000313" key="3">
    <source>
        <dbReference type="EMBL" id="RDB19621.1"/>
    </source>
</evidence>
<gene>
    <name evidence="3" type="primary">rad13_0</name>
    <name evidence="3" type="ORF">Hypma_013241</name>
</gene>
<dbReference type="InterPro" id="IPR029060">
    <property type="entry name" value="PIN-like_dom_sf"/>
</dbReference>
<evidence type="ECO:0000313" key="4">
    <source>
        <dbReference type="Proteomes" id="UP000076154"/>
    </source>
</evidence>
<dbReference type="SUPFAM" id="SSF88723">
    <property type="entry name" value="PIN domain-like"/>
    <property type="match status" value="1"/>
</dbReference>
<dbReference type="STRING" id="39966.A0A369JBY4"/>
<dbReference type="PRINTS" id="PR00853">
    <property type="entry name" value="XPGRADSUPER"/>
</dbReference>
<feature type="domain" description="XPG-I" evidence="2">
    <location>
        <begin position="39"/>
        <end position="112"/>
    </location>
</feature>
<dbReference type="OrthoDB" id="2959108at2759"/>
<dbReference type="GO" id="GO:0017108">
    <property type="term" value="F:5'-flap endonuclease activity"/>
    <property type="evidence" value="ECO:0007669"/>
    <property type="project" value="TreeGrafter"/>
</dbReference>
<dbReference type="SMART" id="SM00484">
    <property type="entry name" value="XPGI"/>
    <property type="match status" value="1"/>
</dbReference>
<dbReference type="Pfam" id="PF00867">
    <property type="entry name" value="XPG_I"/>
    <property type="match status" value="1"/>
</dbReference>
<dbReference type="GO" id="GO:0008821">
    <property type="term" value="F:crossover junction DNA endonuclease activity"/>
    <property type="evidence" value="ECO:0007669"/>
    <property type="project" value="InterPro"/>
</dbReference>
<dbReference type="Gene3D" id="3.40.50.1010">
    <property type="entry name" value="5'-nuclease"/>
    <property type="match status" value="1"/>
</dbReference>